<reference evidence="2 4" key="1">
    <citation type="journal article" date="2011" name="Virol. J.">
        <title>Complete genome sequence of the lytic Pseudomonas fluorescens phage phiIBB-PF7A.</title>
        <authorList>
            <person name="Sillankorva S."/>
            <person name="Kluskens L.D."/>
            <person name="Lingohr E.J."/>
            <person name="Kropinski A.M."/>
            <person name="Neubauer P."/>
            <person name="Azeredo J."/>
        </authorList>
    </citation>
    <scope>NUCLEOTIDE SEQUENCE [LARGE SCALE GENOMIC DNA]</scope>
</reference>
<name>E9KID6_9CAUD</name>
<dbReference type="RefSeq" id="YP_004306316.1">
    <property type="nucleotide sequence ID" value="NC_015264.1"/>
</dbReference>
<dbReference type="GeneID" id="10323784"/>
<organism evidence="2 4">
    <name type="scientific">Pseudomonas phage phiIBB-PF7A</name>
    <dbReference type="NCBI Taxonomy" id="942165"/>
    <lineage>
        <taxon>Viruses</taxon>
        <taxon>Duplodnaviria</taxon>
        <taxon>Heunggongvirae</taxon>
        <taxon>Uroviricota</taxon>
        <taxon>Caudoviricetes</taxon>
        <taxon>Autographivirales</taxon>
        <taxon>Autotranscriptaviridae</taxon>
        <taxon>Studiervirinae</taxon>
        <taxon>Pifdecavirus</taxon>
        <taxon>Pifdecavirus IBBPF7A</taxon>
    </lineage>
</organism>
<dbReference type="Proteomes" id="UP000007475">
    <property type="component" value="Segment"/>
</dbReference>
<dbReference type="EMBL" id="GU583987">
    <property type="protein sequence ID" value="ADV35661.1"/>
    <property type="molecule type" value="Genomic_DNA"/>
</dbReference>
<keyword evidence="1" id="KW-1133">Transmembrane helix</keyword>
<dbReference type="EMBL" id="GU583987">
    <property type="protein sequence ID" value="ADV35711.1"/>
    <property type="molecule type" value="Genomic_DNA"/>
</dbReference>
<keyword evidence="4" id="KW-1185">Reference proteome</keyword>
<dbReference type="RefSeq" id="YP_004306366.1">
    <property type="nucleotide sequence ID" value="NC_015264.1"/>
</dbReference>
<dbReference type="GeneID" id="10323834"/>
<proteinExistence type="predicted"/>
<dbReference type="OrthoDB" id="27299at10239"/>
<dbReference type="KEGG" id="vg:10323784"/>
<evidence type="ECO:0000256" key="1">
    <source>
        <dbReference type="SAM" id="Phobius"/>
    </source>
</evidence>
<sequence length="108" mass="11630">MPKPNKYKGDGSKKPEGTVEGAYVMHKGRMVPNFQATDSAIERGINAYKAFKGNAMLKCVTRIMLYIMVAAMCAALLFGMTGCQVNVVNVIHSDIGLDASSNLNALTE</sequence>
<evidence type="ECO:0000313" key="2">
    <source>
        <dbReference type="EMBL" id="ADV35661.1"/>
    </source>
</evidence>
<evidence type="ECO:0000313" key="3">
    <source>
        <dbReference type="EMBL" id="ADV35711.1"/>
    </source>
</evidence>
<feature type="transmembrane region" description="Helical" evidence="1">
    <location>
        <begin position="59"/>
        <end position="80"/>
    </location>
</feature>
<evidence type="ECO:0000313" key="4">
    <source>
        <dbReference type="Proteomes" id="UP000007475"/>
    </source>
</evidence>
<gene>
    <name evidence="2" type="ORF">phiIBB-PF7Ap01</name>
    <name evidence="3" type="ORF">phiIBB-PF7Ap46</name>
</gene>
<protein>
    <submittedName>
        <fullName evidence="2">Uncharacterized protein</fullName>
    </submittedName>
</protein>
<dbReference type="KEGG" id="vg:10323834"/>
<keyword evidence="1" id="KW-0472">Membrane</keyword>
<keyword evidence="1" id="KW-0812">Transmembrane</keyword>
<accession>E9KID6</accession>